<name>A0A9N9GTY0_9GLOM</name>
<dbReference type="Proteomes" id="UP000789831">
    <property type="component" value="Unassembled WGS sequence"/>
</dbReference>
<dbReference type="AlphaFoldDB" id="A0A9N9GTY0"/>
<dbReference type="EMBL" id="CAJVPL010003093">
    <property type="protein sequence ID" value="CAG8626133.1"/>
    <property type="molecule type" value="Genomic_DNA"/>
</dbReference>
<evidence type="ECO:0000313" key="2">
    <source>
        <dbReference type="Proteomes" id="UP000789831"/>
    </source>
</evidence>
<accession>A0A9N9GTY0</accession>
<proteinExistence type="predicted"/>
<reference evidence="1" key="1">
    <citation type="submission" date="2021-06" db="EMBL/GenBank/DDBJ databases">
        <authorList>
            <person name="Kallberg Y."/>
            <person name="Tangrot J."/>
            <person name="Rosling A."/>
        </authorList>
    </citation>
    <scope>NUCLEOTIDE SEQUENCE</scope>
    <source>
        <strain evidence="1">MT106</strain>
    </source>
</reference>
<dbReference type="OrthoDB" id="2442735at2759"/>
<protein>
    <submittedName>
        <fullName evidence="1">7646_t:CDS:1</fullName>
    </submittedName>
</protein>
<gene>
    <name evidence="1" type="ORF">AGERDE_LOCUS10294</name>
</gene>
<feature type="non-terminal residue" evidence="1">
    <location>
        <position position="293"/>
    </location>
</feature>
<comment type="caution">
    <text evidence="1">The sequence shown here is derived from an EMBL/GenBank/DDBJ whole genome shotgun (WGS) entry which is preliminary data.</text>
</comment>
<organism evidence="1 2">
    <name type="scientific">Ambispora gerdemannii</name>
    <dbReference type="NCBI Taxonomy" id="144530"/>
    <lineage>
        <taxon>Eukaryota</taxon>
        <taxon>Fungi</taxon>
        <taxon>Fungi incertae sedis</taxon>
        <taxon>Mucoromycota</taxon>
        <taxon>Glomeromycotina</taxon>
        <taxon>Glomeromycetes</taxon>
        <taxon>Archaeosporales</taxon>
        <taxon>Ambisporaceae</taxon>
        <taxon>Ambispora</taxon>
    </lineage>
</organism>
<evidence type="ECO:0000313" key="1">
    <source>
        <dbReference type="EMBL" id="CAG8626133.1"/>
    </source>
</evidence>
<sequence>VVLAEADPNSQMCHLLQVLDLMKQKRWVEAKFLWVENLPSYVKSEKKEQVNLFGSLSECFFEQFFHDSLDQNLIIVKSTVTTECDSSYCPKKVLSPVNYFDIVLIKMNASVLSGSIYFETCLKHWQEPYLCICGSEFKTTNGEVPKNIPVNAYGIEKVTLVETGETKNVYRCVNNVTSTRQIDQRLPLILVINVTEISIDDEGVYLQNKNLSEEISFPYEDHVMAKRYRLAEVSYCNGSHHVADIYFEKTKNVGWYQYDGLEKTYHARAMYIGHSRSPLKNGYTMDFVIYTMI</sequence>
<keyword evidence="2" id="KW-1185">Reference proteome</keyword>